<accession>C4XHD4</accession>
<evidence type="ECO:0000313" key="1">
    <source>
        <dbReference type="EMBL" id="BAH73902.1"/>
    </source>
</evidence>
<proteinExistence type="predicted"/>
<name>C4XHD4_SOLM1</name>
<dbReference type="KEGG" id="dma:DMR_04110"/>
<dbReference type="RefSeq" id="WP_012749985.1">
    <property type="nucleotide sequence ID" value="NC_012796.1"/>
</dbReference>
<dbReference type="EMBL" id="AP010904">
    <property type="protein sequence ID" value="BAH73902.1"/>
    <property type="molecule type" value="Genomic_DNA"/>
</dbReference>
<evidence type="ECO:0000313" key="2">
    <source>
        <dbReference type="Proteomes" id="UP000009071"/>
    </source>
</evidence>
<gene>
    <name evidence="1" type="ordered locus">DMR_04110</name>
</gene>
<reference evidence="1 2" key="1">
    <citation type="journal article" date="2009" name="Genome Res.">
        <title>Whole genome sequence of Desulfovibrio magneticus strain RS-1 revealed common gene clusters in magnetotactic bacteria.</title>
        <authorList>
            <person name="Nakazawa H."/>
            <person name="Arakaki A."/>
            <person name="Narita-Yamada S."/>
            <person name="Yashiro I."/>
            <person name="Jinno K."/>
            <person name="Aoki N."/>
            <person name="Tsuruyama A."/>
            <person name="Okamura Y."/>
            <person name="Tanikawa S."/>
            <person name="Fujita N."/>
            <person name="Takeyama H."/>
            <person name="Matsunaga T."/>
        </authorList>
    </citation>
    <scope>NUCLEOTIDE SEQUENCE [LARGE SCALE GENOMIC DNA]</scope>
    <source>
        <strain evidence="2">ATCC 700980 / DSM 13731 / RS-1</strain>
    </source>
</reference>
<keyword evidence="2" id="KW-1185">Reference proteome</keyword>
<protein>
    <submittedName>
        <fullName evidence="1">Uncharacterized protein</fullName>
    </submittedName>
</protein>
<sequence length="172" mass="16804">MNGPWSNAAAAWTAVAAAWGKLGGQAAEATVGRPAIALAATGGAGAARADNGGENLALRMETRPAGTLAAAQAPVSSAAPGVAGRPAAATGLAELIAARTDLDMAGREAKTFAASTALARPAVLAAAPRACLAGTGIREVLRLLSPPTTATRLASPLSTRLGLSCAIDIEQT</sequence>
<dbReference type="STRING" id="573370.DMR_04110"/>
<dbReference type="AlphaFoldDB" id="C4XHD4"/>
<dbReference type="Proteomes" id="UP000009071">
    <property type="component" value="Chromosome"/>
</dbReference>
<organism evidence="1 2">
    <name type="scientific">Solidesulfovibrio magneticus (strain ATCC 700980 / DSM 13731 / RS-1)</name>
    <name type="common">Desulfovibrio magneticus</name>
    <dbReference type="NCBI Taxonomy" id="573370"/>
    <lineage>
        <taxon>Bacteria</taxon>
        <taxon>Pseudomonadati</taxon>
        <taxon>Thermodesulfobacteriota</taxon>
        <taxon>Desulfovibrionia</taxon>
        <taxon>Desulfovibrionales</taxon>
        <taxon>Desulfovibrionaceae</taxon>
        <taxon>Solidesulfovibrio</taxon>
    </lineage>
</organism>
<dbReference type="HOGENOM" id="CLU_1552823_0_0_7"/>